<proteinExistence type="predicted"/>
<comment type="caution">
    <text evidence="1">The sequence shown here is derived from an EMBL/GenBank/DDBJ whole genome shotgun (WGS) entry which is preliminary data.</text>
</comment>
<dbReference type="Proteomes" id="UP000789570">
    <property type="component" value="Unassembled WGS sequence"/>
</dbReference>
<sequence length="93" mass="10865">NNIFTSMENKENINNNPSNDNYSNLFTNEELIDDNDIFDDLINVTKKALSLIEEQKLVGNVKWCKAIKKSFEPIIKLVDDVEKYQRKRTMPLT</sequence>
<organism evidence="1 2">
    <name type="scientific">Funneliformis caledonium</name>
    <dbReference type="NCBI Taxonomy" id="1117310"/>
    <lineage>
        <taxon>Eukaryota</taxon>
        <taxon>Fungi</taxon>
        <taxon>Fungi incertae sedis</taxon>
        <taxon>Mucoromycota</taxon>
        <taxon>Glomeromycotina</taxon>
        <taxon>Glomeromycetes</taxon>
        <taxon>Glomerales</taxon>
        <taxon>Glomeraceae</taxon>
        <taxon>Funneliformis</taxon>
    </lineage>
</organism>
<protein>
    <submittedName>
        <fullName evidence="1">4845_t:CDS:1</fullName>
    </submittedName>
</protein>
<accession>A0A9N9INU1</accession>
<evidence type="ECO:0000313" key="1">
    <source>
        <dbReference type="EMBL" id="CAG8742442.1"/>
    </source>
</evidence>
<name>A0A9N9INU1_9GLOM</name>
<evidence type="ECO:0000313" key="2">
    <source>
        <dbReference type="Proteomes" id="UP000789570"/>
    </source>
</evidence>
<gene>
    <name evidence="1" type="ORF">FCALED_LOCUS15715</name>
</gene>
<feature type="non-terminal residue" evidence="1">
    <location>
        <position position="1"/>
    </location>
</feature>
<dbReference type="AlphaFoldDB" id="A0A9N9INU1"/>
<keyword evidence="2" id="KW-1185">Reference proteome</keyword>
<reference evidence="1" key="1">
    <citation type="submission" date="2021-06" db="EMBL/GenBank/DDBJ databases">
        <authorList>
            <person name="Kallberg Y."/>
            <person name="Tangrot J."/>
            <person name="Rosling A."/>
        </authorList>
    </citation>
    <scope>NUCLEOTIDE SEQUENCE</scope>
    <source>
        <strain evidence="1">UK204</strain>
    </source>
</reference>
<dbReference type="EMBL" id="CAJVPQ010015398">
    <property type="protein sequence ID" value="CAG8742442.1"/>
    <property type="molecule type" value="Genomic_DNA"/>
</dbReference>
<dbReference type="OrthoDB" id="2440385at2759"/>